<reference evidence="8" key="1">
    <citation type="submission" date="2023-06" db="EMBL/GenBank/DDBJ databases">
        <authorList>
            <consortium name="Lawrence Berkeley National Laboratory"/>
            <person name="Ahrendt S."/>
            <person name="Sahu N."/>
            <person name="Indic B."/>
            <person name="Wong-Bajracharya J."/>
            <person name="Merenyi Z."/>
            <person name="Ke H.-M."/>
            <person name="Monk M."/>
            <person name="Kocsube S."/>
            <person name="Drula E."/>
            <person name="Lipzen A."/>
            <person name="Balint B."/>
            <person name="Henrissat B."/>
            <person name="Andreopoulos B."/>
            <person name="Martin F.M."/>
            <person name="Harder C.B."/>
            <person name="Rigling D."/>
            <person name="Ford K.L."/>
            <person name="Foster G.D."/>
            <person name="Pangilinan J."/>
            <person name="Papanicolaou A."/>
            <person name="Barry K."/>
            <person name="LaButti K."/>
            <person name="Viragh M."/>
            <person name="Koriabine M."/>
            <person name="Yan M."/>
            <person name="Riley R."/>
            <person name="Champramary S."/>
            <person name="Plett K.L."/>
            <person name="Tsai I.J."/>
            <person name="Slot J."/>
            <person name="Sipos G."/>
            <person name="Plett J."/>
            <person name="Nagy L.G."/>
            <person name="Grigoriev I.V."/>
        </authorList>
    </citation>
    <scope>NUCLEOTIDE SEQUENCE</scope>
    <source>
        <strain evidence="8">FPL87.14</strain>
    </source>
</reference>
<dbReference type="PROSITE" id="PS50108">
    <property type="entry name" value="CRIB"/>
    <property type="match status" value="1"/>
</dbReference>
<name>A0AA39ML88_9AGAR</name>
<evidence type="ECO:0000259" key="7">
    <source>
        <dbReference type="PROSITE" id="PS50229"/>
    </source>
</evidence>
<evidence type="ECO:0000256" key="2">
    <source>
        <dbReference type="ARBA" id="ARBA00022490"/>
    </source>
</evidence>
<organism evidence="8 9">
    <name type="scientific">Armillaria borealis</name>
    <dbReference type="NCBI Taxonomy" id="47425"/>
    <lineage>
        <taxon>Eukaryota</taxon>
        <taxon>Fungi</taxon>
        <taxon>Dikarya</taxon>
        <taxon>Basidiomycota</taxon>
        <taxon>Agaricomycotina</taxon>
        <taxon>Agaricomycetes</taxon>
        <taxon>Agaricomycetidae</taxon>
        <taxon>Agaricales</taxon>
        <taxon>Marasmiineae</taxon>
        <taxon>Physalacriaceae</taxon>
        <taxon>Armillaria</taxon>
    </lineage>
</organism>
<dbReference type="Pfam" id="PF00568">
    <property type="entry name" value="WH1"/>
    <property type="match status" value="1"/>
</dbReference>
<proteinExistence type="predicted"/>
<dbReference type="SMART" id="SM00461">
    <property type="entry name" value="WH1"/>
    <property type="match status" value="1"/>
</dbReference>
<evidence type="ECO:0000313" key="8">
    <source>
        <dbReference type="EMBL" id="KAK0437839.1"/>
    </source>
</evidence>
<dbReference type="PROSITE" id="PS50229">
    <property type="entry name" value="WH1"/>
    <property type="match status" value="1"/>
</dbReference>
<dbReference type="AlphaFoldDB" id="A0AA39ML88"/>
<feature type="compositionally biased region" description="Basic and acidic residues" evidence="5">
    <location>
        <begin position="128"/>
        <end position="139"/>
    </location>
</feature>
<evidence type="ECO:0000259" key="6">
    <source>
        <dbReference type="PROSITE" id="PS50108"/>
    </source>
</evidence>
<accession>A0AA39ML88</accession>
<keyword evidence="3" id="KW-0597">Phosphoprotein</keyword>
<dbReference type="SUPFAM" id="SSF50729">
    <property type="entry name" value="PH domain-like"/>
    <property type="match status" value="1"/>
</dbReference>
<evidence type="ECO:0000256" key="5">
    <source>
        <dbReference type="SAM" id="MobiDB-lite"/>
    </source>
</evidence>
<dbReference type="InterPro" id="IPR000095">
    <property type="entry name" value="CRIB_dom"/>
</dbReference>
<dbReference type="Pfam" id="PF00786">
    <property type="entry name" value="PBD"/>
    <property type="match status" value="1"/>
</dbReference>
<dbReference type="InterPro" id="IPR033927">
    <property type="entry name" value="WASPfam_EVH1"/>
</dbReference>
<protein>
    <recommendedName>
        <fullName evidence="10">WH1-domain-containing protein</fullName>
    </recommendedName>
</protein>
<keyword evidence="9" id="KW-1185">Reference proteome</keyword>
<dbReference type="EMBL" id="JAUEPT010000046">
    <property type="protein sequence ID" value="KAK0437839.1"/>
    <property type="molecule type" value="Genomic_DNA"/>
</dbReference>
<dbReference type="InterPro" id="IPR011993">
    <property type="entry name" value="PH-like_dom_sf"/>
</dbReference>
<dbReference type="InterPro" id="IPR000697">
    <property type="entry name" value="WH1/EVH1_dom"/>
</dbReference>
<dbReference type="InterPro" id="IPR036936">
    <property type="entry name" value="CRIB_dom_sf"/>
</dbReference>
<dbReference type="Gene3D" id="2.30.29.30">
    <property type="entry name" value="Pleckstrin-homology domain (PH domain)/Phosphotyrosine-binding domain (PTB)"/>
    <property type="match status" value="1"/>
</dbReference>
<dbReference type="FunFam" id="3.90.810.10:FF:000010">
    <property type="entry name" value="Related to Neural Wiskott-Aldrich syndrome protein"/>
    <property type="match status" value="1"/>
</dbReference>
<keyword evidence="2" id="KW-0963">Cytoplasm</keyword>
<evidence type="ECO:0000313" key="9">
    <source>
        <dbReference type="Proteomes" id="UP001175226"/>
    </source>
</evidence>
<evidence type="ECO:0000256" key="3">
    <source>
        <dbReference type="ARBA" id="ARBA00022553"/>
    </source>
</evidence>
<feature type="compositionally biased region" description="Pro residues" evidence="5">
    <location>
        <begin position="278"/>
        <end position="292"/>
    </location>
</feature>
<feature type="domain" description="CRIB" evidence="6">
    <location>
        <begin position="156"/>
        <end position="171"/>
    </location>
</feature>
<comment type="caution">
    <text evidence="8">The sequence shown here is derived from an EMBL/GenBank/DDBJ whole genome shotgun (WGS) entry which is preliminary data.</text>
</comment>
<sequence>MPSQSALSKEEKDKVKSAIPAPSNKIFYATLARVYYAYPQPNEWSYSGLQGALALTKNNSTGALSFRLVDMSSTRGVIWEHEFYDGLDYFADRAFFHSFPGDDSMIGFVFSNESEAKDFWKKVLKKKDEKRTPKPETEKKKKKKANKGGKIDKSMISGPTSGSFVHVAHMGYDSESGFTSKGVDPSWTAFLGQLENSGIDKEMIAKEMDFIKDFVRSHPQQQPAAAKEPKKPRPPPPPSRKAHGQNDSISAPPPPSPLRRPQRPPAADRSHTPQSLARPPPPTANAPPPPLVRPLVRAPRGPPLSSVRPTSSVPVASLSEEKGRQKNQDIKNKLEQLLVRRMRIIGDLTLIVSSRVPKSSGRDKP</sequence>
<comment type="subcellular location">
    <subcellularLocation>
        <location evidence="1">Cytoplasm</location>
        <location evidence="1">Cytoskeleton</location>
    </subcellularLocation>
</comment>
<dbReference type="InterPro" id="IPR011026">
    <property type="entry name" value="WAS_C"/>
</dbReference>
<feature type="compositionally biased region" description="Basic and acidic residues" evidence="5">
    <location>
        <begin position="319"/>
        <end position="330"/>
    </location>
</feature>
<keyword evidence="4" id="KW-0206">Cytoskeleton</keyword>
<feature type="region of interest" description="Disordered" evidence="5">
    <location>
        <begin position="128"/>
        <end position="158"/>
    </location>
</feature>
<dbReference type="Gene3D" id="3.90.810.10">
    <property type="entry name" value="CRIB domain"/>
    <property type="match status" value="1"/>
</dbReference>
<dbReference type="SUPFAM" id="SSF47912">
    <property type="entry name" value="Wiscott-Aldrich syndrome protein, WASP, C-terminal domain"/>
    <property type="match status" value="1"/>
</dbReference>
<evidence type="ECO:0000256" key="1">
    <source>
        <dbReference type="ARBA" id="ARBA00004245"/>
    </source>
</evidence>
<feature type="domain" description="WH1" evidence="7">
    <location>
        <begin position="19"/>
        <end position="130"/>
    </location>
</feature>
<dbReference type="GO" id="GO:0007015">
    <property type="term" value="P:actin filament organization"/>
    <property type="evidence" value="ECO:0007669"/>
    <property type="project" value="InterPro"/>
</dbReference>
<dbReference type="CDD" id="cd01205">
    <property type="entry name" value="EVH1_WASP-like"/>
    <property type="match status" value="1"/>
</dbReference>
<dbReference type="Proteomes" id="UP001175226">
    <property type="component" value="Unassembled WGS sequence"/>
</dbReference>
<evidence type="ECO:0000256" key="4">
    <source>
        <dbReference type="ARBA" id="ARBA00023212"/>
    </source>
</evidence>
<dbReference type="GO" id="GO:0005856">
    <property type="term" value="C:cytoskeleton"/>
    <property type="evidence" value="ECO:0007669"/>
    <property type="project" value="UniProtKB-SubCell"/>
</dbReference>
<evidence type="ECO:0008006" key="10">
    <source>
        <dbReference type="Google" id="ProtNLM"/>
    </source>
</evidence>
<gene>
    <name evidence="8" type="ORF">EV421DRAFT_997542</name>
</gene>
<feature type="region of interest" description="Disordered" evidence="5">
    <location>
        <begin position="217"/>
        <end position="330"/>
    </location>
</feature>